<keyword evidence="3" id="KW-1185">Reference proteome</keyword>
<gene>
    <name evidence="2" type="ordered locus">PANA_2367</name>
</gene>
<dbReference type="STRING" id="706191.PANA_2367"/>
<dbReference type="eggNOG" id="COG3515">
    <property type="taxonomic scope" value="Bacteria"/>
</dbReference>
<dbReference type="InterPro" id="IPR017740">
    <property type="entry name" value="TssA-like"/>
</dbReference>
<feature type="domain" description="ImpA N-terminal" evidence="1">
    <location>
        <begin position="36"/>
        <end position="156"/>
    </location>
</feature>
<dbReference type="EMBL" id="CP001875">
    <property type="protein sequence ID" value="ADD77534.1"/>
    <property type="molecule type" value="Genomic_DNA"/>
</dbReference>
<evidence type="ECO:0000259" key="1">
    <source>
        <dbReference type="Pfam" id="PF06812"/>
    </source>
</evidence>
<protein>
    <recommendedName>
        <fullName evidence="1">ImpA N-terminal domain-containing protein</fullName>
    </recommendedName>
</protein>
<dbReference type="NCBIfam" id="TIGR03363">
    <property type="entry name" value="VI_chp_8"/>
    <property type="match status" value="1"/>
</dbReference>
<dbReference type="HOGENOM" id="CLU_060104_0_0_6"/>
<sequence>MIRQAVQSRDETDFIPRCLNPEAKRMSIDIDTLLIPVSHDNPCGENLEYDADFQAMEQASVGKAEQQFGNTIIPAEPADWNKVEKLALELMSRSKDLRVMLTLTHAWTRLKGLPGYAQGLQLIEQAMLQFWEPLWPRLEEDGEHDPFYRINALAVLGDQSALTAAVRQSWLMRYASDGITLRDASALCDGSKTEVPDYPGGLPRLNDELARGEQPGIAAIQNIAERLQNIRRIVIEKLDETALPDMSQLQRSMAMLNERCQATDMESLHSLAAAMQSAPATEQQPSVAAPRAATDWRSAQLNSRAEAQLMLEKVKQYFSQHEPSHPAPLMIDRVQRLIELDFMDIIRDLAPDGVHQLENIFGRRD</sequence>
<dbReference type="InterPro" id="IPR010657">
    <property type="entry name" value="ImpA_N"/>
</dbReference>
<evidence type="ECO:0000313" key="3">
    <source>
        <dbReference type="Proteomes" id="UP000001702"/>
    </source>
</evidence>
<dbReference type="Pfam" id="PF06812">
    <property type="entry name" value="ImpA_N"/>
    <property type="match status" value="1"/>
</dbReference>
<dbReference type="AlphaFoldDB" id="D4GHL7"/>
<dbReference type="PANTHER" id="PTHR37951">
    <property type="entry name" value="CYTOPLASMIC PROTEIN-RELATED"/>
    <property type="match status" value="1"/>
</dbReference>
<proteinExistence type="predicted"/>
<dbReference type="Proteomes" id="UP000001702">
    <property type="component" value="Chromosome"/>
</dbReference>
<organism evidence="2 3">
    <name type="scientific">Pantoea ananatis (strain LMG 20103)</name>
    <dbReference type="NCBI Taxonomy" id="706191"/>
    <lineage>
        <taxon>Bacteria</taxon>
        <taxon>Pseudomonadati</taxon>
        <taxon>Pseudomonadota</taxon>
        <taxon>Gammaproteobacteria</taxon>
        <taxon>Enterobacterales</taxon>
        <taxon>Erwiniaceae</taxon>
        <taxon>Pantoea</taxon>
    </lineage>
</organism>
<evidence type="ECO:0000313" key="2">
    <source>
        <dbReference type="EMBL" id="ADD77534.1"/>
    </source>
</evidence>
<accession>D4GHL7</accession>
<dbReference type="PANTHER" id="PTHR37951:SF1">
    <property type="entry name" value="TYPE VI SECRETION SYSTEM COMPONENT TSSA1"/>
    <property type="match status" value="1"/>
</dbReference>
<name>D4GHL7_PANAM</name>
<dbReference type="KEGG" id="pam:PANA_2367"/>
<reference evidence="2 3" key="1">
    <citation type="journal article" date="2010" name="J. Bacteriol.">
        <title>Genome sequence of Pantoea ananatis LMG20103, the causative agent of Eucalyptus blight and dieback.</title>
        <authorList>
            <person name="De Maayer P."/>
            <person name="Chan W.Y."/>
            <person name="Venter S.N."/>
            <person name="Toth I.K."/>
            <person name="Birch P.R."/>
            <person name="Joubert F."/>
            <person name="Coutinho T.A."/>
        </authorList>
    </citation>
    <scope>NUCLEOTIDE SEQUENCE [LARGE SCALE GENOMIC DNA]</scope>
    <source>
        <strain evidence="2 3">LMG 20103</strain>
    </source>
</reference>